<evidence type="ECO:0000256" key="2">
    <source>
        <dbReference type="ARBA" id="ARBA00022801"/>
    </source>
</evidence>
<organism evidence="4 5">
    <name type="scientific">Porphyridium purpureum</name>
    <name type="common">Red alga</name>
    <name type="synonym">Porphyridium cruentum</name>
    <dbReference type="NCBI Taxonomy" id="35688"/>
    <lineage>
        <taxon>Eukaryota</taxon>
        <taxon>Rhodophyta</taxon>
        <taxon>Bangiophyceae</taxon>
        <taxon>Porphyridiales</taxon>
        <taxon>Porphyridiaceae</taxon>
        <taxon>Porphyridium</taxon>
    </lineage>
</organism>
<dbReference type="GO" id="GO:0003677">
    <property type="term" value="F:DNA binding"/>
    <property type="evidence" value="ECO:0007669"/>
    <property type="project" value="InterPro"/>
</dbReference>
<dbReference type="GO" id="GO:0008409">
    <property type="term" value="F:5'-3' exonuclease activity"/>
    <property type="evidence" value="ECO:0007669"/>
    <property type="project" value="InterPro"/>
</dbReference>
<dbReference type="OrthoDB" id="275278at2759"/>
<comment type="caution">
    <text evidence="4">The sequence shown here is derived from an EMBL/GenBank/DDBJ whole genome shotgun (WGS) entry which is preliminary data.</text>
</comment>
<dbReference type="PANTHER" id="PTHR42646">
    <property type="entry name" value="FLAP ENDONUCLEASE XNI"/>
    <property type="match status" value="1"/>
</dbReference>
<evidence type="ECO:0000313" key="5">
    <source>
        <dbReference type="Proteomes" id="UP000324585"/>
    </source>
</evidence>
<dbReference type="Proteomes" id="UP000324585">
    <property type="component" value="Unassembled WGS sequence"/>
</dbReference>
<proteinExistence type="predicted"/>
<dbReference type="SMART" id="SM00475">
    <property type="entry name" value="53EXOc"/>
    <property type="match status" value="1"/>
</dbReference>
<dbReference type="SUPFAM" id="SSF47807">
    <property type="entry name" value="5' to 3' exonuclease, C-terminal subdomain"/>
    <property type="match status" value="1"/>
</dbReference>
<name>A0A5J4YWM1_PORPP</name>
<dbReference type="InterPro" id="IPR020045">
    <property type="entry name" value="DNA_polI_H3TH"/>
</dbReference>
<dbReference type="EMBL" id="VRMN01000004">
    <property type="protein sequence ID" value="KAA8494847.1"/>
    <property type="molecule type" value="Genomic_DNA"/>
</dbReference>
<gene>
    <name evidence="4" type="ORF">FVE85_3088</name>
</gene>
<dbReference type="InterPro" id="IPR029060">
    <property type="entry name" value="PIN-like_dom_sf"/>
</dbReference>
<keyword evidence="2" id="KW-0378">Hydrolase</keyword>
<feature type="domain" description="5'-3' exonuclease" evidence="3">
    <location>
        <begin position="70"/>
        <end position="364"/>
    </location>
</feature>
<dbReference type="AlphaFoldDB" id="A0A5J4YWM1"/>
<dbReference type="InterPro" id="IPR036279">
    <property type="entry name" value="5-3_exonuclease_C_sf"/>
</dbReference>
<evidence type="ECO:0000259" key="3">
    <source>
        <dbReference type="SMART" id="SM00475"/>
    </source>
</evidence>
<dbReference type="Gene3D" id="3.40.50.1010">
    <property type="entry name" value="5'-nuclease"/>
    <property type="match status" value="1"/>
</dbReference>
<dbReference type="GO" id="GO:0033567">
    <property type="term" value="P:DNA replication, Okazaki fragment processing"/>
    <property type="evidence" value="ECO:0007669"/>
    <property type="project" value="InterPro"/>
</dbReference>
<dbReference type="Pfam" id="PF02739">
    <property type="entry name" value="5_3_exonuc_N"/>
    <property type="match status" value="1"/>
</dbReference>
<dbReference type="GO" id="GO:0017108">
    <property type="term" value="F:5'-flap endonuclease activity"/>
    <property type="evidence" value="ECO:0007669"/>
    <property type="project" value="InterPro"/>
</dbReference>
<keyword evidence="5" id="KW-1185">Reference proteome</keyword>
<dbReference type="InterPro" id="IPR038969">
    <property type="entry name" value="FEN"/>
</dbReference>
<protein>
    <submittedName>
        <fullName evidence="4">DNA polymerase I</fullName>
    </submittedName>
</protein>
<dbReference type="PANTHER" id="PTHR42646:SF2">
    <property type="entry name" value="5'-3' EXONUCLEASE FAMILY PROTEIN"/>
    <property type="match status" value="1"/>
</dbReference>
<reference evidence="5" key="1">
    <citation type="journal article" date="2019" name="Nat. Commun.">
        <title>Expansion of phycobilisome linker gene families in mesophilic red algae.</title>
        <authorList>
            <person name="Lee J."/>
            <person name="Kim D."/>
            <person name="Bhattacharya D."/>
            <person name="Yoon H.S."/>
        </authorList>
    </citation>
    <scope>NUCLEOTIDE SEQUENCE [LARGE SCALE GENOMIC DNA]</scope>
    <source>
        <strain evidence="5">CCMP 1328</strain>
    </source>
</reference>
<evidence type="ECO:0000256" key="1">
    <source>
        <dbReference type="ARBA" id="ARBA00022722"/>
    </source>
</evidence>
<dbReference type="InterPro" id="IPR020046">
    <property type="entry name" value="5-3_exonucl_a-hlix_arch_N"/>
</dbReference>
<sequence>MRLSRRWLVLGQRQSHAQRAFLTTKTTSTTTGSASHDEERESVVAAHAPSDDTPFKLRLLAVNADRPVYARPTGSFFVLDGLDLLHRNLREMAGRTKLNMEGCRNETYVTSWVLSELITLLKVDLVGNSPMAVVLDCQPSPGWKQRIPKYRETRCAVDDPALEMAPCAAWPWVWGLFNACGFPVFTTKGKGDDIITRLAVEAARAGQKTIIISGDKLFRQLLKQDSISTLKPLNKPVAPVVSSVPKRVRERMRYTACVHYDENRYRREYGNLAPSQLTDLLALMGDVIDEQEGTECIDARTAVELLLKYNSVEQIFNSIDELHPPEIQTLLLDADRERIYRTKKRAQLYPEPAVDDPSGFLTWGDAQLRKEPDLVDLKDVFTVNEMDRKRFNILCALLEKASHAQK</sequence>
<dbReference type="Gene3D" id="1.10.150.20">
    <property type="entry name" value="5' to 3' exonuclease, C-terminal subdomain"/>
    <property type="match status" value="1"/>
</dbReference>
<dbReference type="InterPro" id="IPR002421">
    <property type="entry name" value="5-3_exonuclease"/>
</dbReference>
<keyword evidence="1" id="KW-0540">Nuclease</keyword>
<dbReference type="SUPFAM" id="SSF88723">
    <property type="entry name" value="PIN domain-like"/>
    <property type="match status" value="1"/>
</dbReference>
<accession>A0A5J4YWM1</accession>
<evidence type="ECO:0000313" key="4">
    <source>
        <dbReference type="EMBL" id="KAA8494847.1"/>
    </source>
</evidence>
<dbReference type="Pfam" id="PF01367">
    <property type="entry name" value="5_3_exonuc"/>
    <property type="match status" value="1"/>
</dbReference>